<dbReference type="SUPFAM" id="SSF49401">
    <property type="entry name" value="Bacterial adhesins"/>
    <property type="match status" value="1"/>
</dbReference>
<evidence type="ECO:0000313" key="4">
    <source>
        <dbReference type="Proteomes" id="UP000254454"/>
    </source>
</evidence>
<proteinExistence type="predicted"/>
<evidence type="ECO:0000259" key="2">
    <source>
        <dbReference type="Pfam" id="PF00419"/>
    </source>
</evidence>
<gene>
    <name evidence="3" type="primary">prsF</name>
    <name evidence="3" type="ORF">C4A13_03664</name>
</gene>
<dbReference type="Gene3D" id="2.60.40.1090">
    <property type="entry name" value="Fimbrial-type adhesion domain"/>
    <property type="match status" value="1"/>
</dbReference>
<dbReference type="PANTHER" id="PTHR33420">
    <property type="entry name" value="FIMBRIAL SUBUNIT ELFA-RELATED"/>
    <property type="match status" value="1"/>
</dbReference>
<comment type="caution">
    <text evidence="3">The sequence shown here is derived from an EMBL/GenBank/DDBJ whole genome shotgun (WGS) entry which is preliminary data.</text>
</comment>
<accession>A0A370V5N7</accession>
<dbReference type="EMBL" id="QONO01000109">
    <property type="protein sequence ID" value="RDR25680.1"/>
    <property type="molecule type" value="Genomic_DNA"/>
</dbReference>
<evidence type="ECO:0000256" key="1">
    <source>
        <dbReference type="SAM" id="SignalP"/>
    </source>
</evidence>
<feature type="domain" description="Fimbrial-type adhesion" evidence="2">
    <location>
        <begin position="30"/>
        <end position="177"/>
    </location>
</feature>
<dbReference type="InterPro" id="IPR000259">
    <property type="entry name" value="Adhesion_dom_fimbrial"/>
</dbReference>
<dbReference type="PRINTS" id="PR01613">
    <property type="entry name" value="FIMBRIALPAPF"/>
</dbReference>
<evidence type="ECO:0000313" key="3">
    <source>
        <dbReference type="EMBL" id="RDR25680.1"/>
    </source>
</evidence>
<dbReference type="InterPro" id="IPR008966">
    <property type="entry name" value="Adhesion_dom_sf"/>
</dbReference>
<dbReference type="Pfam" id="PF00419">
    <property type="entry name" value="Fimbrial"/>
    <property type="match status" value="1"/>
</dbReference>
<dbReference type="InterPro" id="IPR005430">
    <property type="entry name" value="P_pili_tip_PapF"/>
</dbReference>
<dbReference type="AlphaFoldDB" id="A0A370V5N7"/>
<protein>
    <submittedName>
        <fullName evidence="3">Minor fimbrial protein PrsF</fullName>
    </submittedName>
</protein>
<reference evidence="3 4" key="1">
    <citation type="submission" date="2018-06" db="EMBL/GenBank/DDBJ databases">
        <title>Recombination Drives Gene Content and Phenotype Evolution in Wild Type E. coli Strains.</title>
        <authorList>
            <person name="Field C.M."/>
            <person name="Silander O.K."/>
            <person name="Van Nimwegen E."/>
        </authorList>
    </citation>
    <scope>NUCLEOTIDE SEQUENCE [LARGE SCALE GENOMIC DNA]</scope>
    <source>
        <strain evidence="3 4">SC344</strain>
    </source>
</reference>
<dbReference type="PANTHER" id="PTHR33420:SF26">
    <property type="entry name" value="FIMBRIAL SUBUNIT"/>
    <property type="match status" value="1"/>
</dbReference>
<keyword evidence="1" id="KW-0732">Signal</keyword>
<name>A0A370V5N7_9ESCH</name>
<dbReference type="Proteomes" id="UP000254454">
    <property type="component" value="Unassembled WGS sequence"/>
</dbReference>
<dbReference type="InterPro" id="IPR036937">
    <property type="entry name" value="Adhesion_dom_fimbrial_sf"/>
</dbReference>
<dbReference type="GO" id="GO:0043709">
    <property type="term" value="P:cell adhesion involved in single-species biofilm formation"/>
    <property type="evidence" value="ECO:0007669"/>
    <property type="project" value="TreeGrafter"/>
</dbReference>
<sequence length="178" mass="19280">MIFKRIITKLIVSSLLFTSIPALAVDIPINITGIIQIPPCQINQGRPIEVSFGDVLIVDVENKQNWKKVSIPVTCSYTQGIPYVKVTGTMLKNHRNILATNVENFGIALYQGDGTITKLLIGDGKHNGQDSIGYPVEAGLTGQESGTFTFTAIPYKEGNKELPASAFSASANMSISYF</sequence>
<organism evidence="3 4">
    <name type="scientific">Escherichia marmotae</name>
    <dbReference type="NCBI Taxonomy" id="1499973"/>
    <lineage>
        <taxon>Bacteria</taxon>
        <taxon>Pseudomonadati</taxon>
        <taxon>Pseudomonadota</taxon>
        <taxon>Gammaproteobacteria</taxon>
        <taxon>Enterobacterales</taxon>
        <taxon>Enterobacteriaceae</taxon>
        <taxon>Escherichia</taxon>
    </lineage>
</organism>
<feature type="signal peptide" evidence="1">
    <location>
        <begin position="1"/>
        <end position="24"/>
    </location>
</feature>
<dbReference type="GO" id="GO:0009289">
    <property type="term" value="C:pilus"/>
    <property type="evidence" value="ECO:0007669"/>
    <property type="project" value="InterPro"/>
</dbReference>
<dbReference type="InterPro" id="IPR050263">
    <property type="entry name" value="Bact_Fimbrial_Adh_Pro"/>
</dbReference>
<feature type="chain" id="PRO_5016910077" evidence="1">
    <location>
        <begin position="25"/>
        <end position="178"/>
    </location>
</feature>